<dbReference type="SUPFAM" id="SSF82861">
    <property type="entry name" value="Mechanosensitive channel protein MscS (YggB), transmembrane region"/>
    <property type="match status" value="1"/>
</dbReference>
<dbReference type="RefSeq" id="WP_149266994.1">
    <property type="nucleotide sequence ID" value="NZ_VFJB01000008.1"/>
</dbReference>
<protein>
    <submittedName>
        <fullName evidence="11">Mechanosensitive ion channel family protein</fullName>
    </submittedName>
</protein>
<dbReference type="SUPFAM" id="SSF50182">
    <property type="entry name" value="Sm-like ribonucleoproteins"/>
    <property type="match status" value="1"/>
</dbReference>
<dbReference type="Gene3D" id="3.30.70.100">
    <property type="match status" value="1"/>
</dbReference>
<dbReference type="GO" id="GO:0005886">
    <property type="term" value="C:plasma membrane"/>
    <property type="evidence" value="ECO:0007669"/>
    <property type="project" value="UniProtKB-SubCell"/>
</dbReference>
<gene>
    <name evidence="11" type="ORF">FHQ18_09755</name>
</gene>
<evidence type="ECO:0000259" key="10">
    <source>
        <dbReference type="Pfam" id="PF21088"/>
    </source>
</evidence>
<evidence type="ECO:0000313" key="11">
    <source>
        <dbReference type="EMBL" id="KAA0257321.1"/>
    </source>
</evidence>
<proteinExistence type="inferred from homology"/>
<organism evidence="11 12">
    <name type="scientific">Deferribacter autotrophicus</name>
    <dbReference type="NCBI Taxonomy" id="500465"/>
    <lineage>
        <taxon>Bacteria</taxon>
        <taxon>Pseudomonadati</taxon>
        <taxon>Deferribacterota</taxon>
        <taxon>Deferribacteres</taxon>
        <taxon>Deferribacterales</taxon>
        <taxon>Deferribacteraceae</taxon>
        <taxon>Deferribacter</taxon>
    </lineage>
</organism>
<keyword evidence="12" id="KW-1185">Reference proteome</keyword>
<sequence length="370" mass="42757">MYDFIDTLKEFFNFTVLNISIKKLLIFFFIIFVFFFLKQIVTNFILKTIKKLTGKTKTEVDDLLIVAIEKPAKLVIVLIGFHFGFLYLNLPDKSQLLVRHIINSLLIFAVSWSLYRSETIINKSIEKFLKDRQFELIDSFVPFINKFIKITIVIFGIIFIIQEWGYNVGALLTGLGIGGVAIALAAKDTLANFFGSLMILLDRPFKVGDWIICNNIEGIVEDIGFRSTRIRTFAKALVSVPNSIIATSPITNWSLRDRRRIKMVIGVTYSTPRDKMEKAVNEIENMLKNHPMIHDEPLMVYFTDFNNSSLDIFIYCFTKTSVWAEYLAIRQDVNLKIMEIMEKLNIEFAFPSMSVYIEKTPEREADIKNL</sequence>
<feature type="transmembrane region" description="Helical" evidence="7">
    <location>
        <begin position="72"/>
        <end position="90"/>
    </location>
</feature>
<evidence type="ECO:0000313" key="12">
    <source>
        <dbReference type="Proteomes" id="UP000322876"/>
    </source>
</evidence>
<dbReference type="SUPFAM" id="SSF82689">
    <property type="entry name" value="Mechanosensitive channel protein MscS (YggB), C-terminal domain"/>
    <property type="match status" value="1"/>
</dbReference>
<dbReference type="InterPro" id="IPR045042">
    <property type="entry name" value="YnaI-like"/>
</dbReference>
<dbReference type="AlphaFoldDB" id="A0A5A8F308"/>
<dbReference type="InterPro" id="IPR049278">
    <property type="entry name" value="MS_channel_C"/>
</dbReference>
<dbReference type="OrthoDB" id="9809206at2"/>
<dbReference type="EMBL" id="VFJB01000008">
    <property type="protein sequence ID" value="KAA0257321.1"/>
    <property type="molecule type" value="Genomic_DNA"/>
</dbReference>
<evidence type="ECO:0000259" key="8">
    <source>
        <dbReference type="Pfam" id="PF00924"/>
    </source>
</evidence>
<dbReference type="InterPro" id="IPR006685">
    <property type="entry name" value="MscS_channel_2nd"/>
</dbReference>
<accession>A0A5A8F308</accession>
<evidence type="ECO:0000256" key="3">
    <source>
        <dbReference type="ARBA" id="ARBA00022475"/>
    </source>
</evidence>
<dbReference type="Pfam" id="PF21082">
    <property type="entry name" value="MS_channel_3rd"/>
    <property type="match status" value="1"/>
</dbReference>
<dbReference type="Gene3D" id="1.10.287.1260">
    <property type="match status" value="1"/>
</dbReference>
<evidence type="ECO:0000256" key="2">
    <source>
        <dbReference type="ARBA" id="ARBA00008017"/>
    </source>
</evidence>
<keyword evidence="6 7" id="KW-0472">Membrane</keyword>
<evidence type="ECO:0000256" key="4">
    <source>
        <dbReference type="ARBA" id="ARBA00022692"/>
    </source>
</evidence>
<feature type="domain" description="Mechanosensitive ion channel MscS" evidence="8">
    <location>
        <begin position="188"/>
        <end position="254"/>
    </location>
</feature>
<feature type="domain" description="Mechanosensitive ion channel MscS C-terminal" evidence="9">
    <location>
        <begin position="261"/>
        <end position="348"/>
    </location>
</feature>
<feature type="transmembrane region" description="Helical" evidence="7">
    <location>
        <begin position="167"/>
        <end position="186"/>
    </location>
</feature>
<keyword evidence="5 7" id="KW-1133">Transmembrane helix</keyword>
<comment type="similarity">
    <text evidence="2">Belongs to the MscS (TC 1.A.23) family.</text>
</comment>
<name>A0A5A8F308_9BACT</name>
<dbReference type="Pfam" id="PF00924">
    <property type="entry name" value="MS_channel_2nd"/>
    <property type="match status" value="1"/>
</dbReference>
<feature type="transmembrane region" description="Helical" evidence="7">
    <location>
        <begin position="24"/>
        <end position="46"/>
    </location>
</feature>
<evidence type="ECO:0000256" key="6">
    <source>
        <dbReference type="ARBA" id="ARBA00023136"/>
    </source>
</evidence>
<dbReference type="GO" id="GO:0008381">
    <property type="term" value="F:mechanosensitive monoatomic ion channel activity"/>
    <property type="evidence" value="ECO:0007669"/>
    <property type="project" value="UniProtKB-ARBA"/>
</dbReference>
<dbReference type="PANTHER" id="PTHR43634">
    <property type="entry name" value="OW CONDUCTANCE MECHANOSENSITIVE CHANNEL"/>
    <property type="match status" value="1"/>
</dbReference>
<dbReference type="InterPro" id="IPR011014">
    <property type="entry name" value="MscS_channel_TM-2"/>
</dbReference>
<evidence type="ECO:0000256" key="5">
    <source>
        <dbReference type="ARBA" id="ARBA00022989"/>
    </source>
</evidence>
<keyword evidence="4 7" id="KW-0812">Transmembrane</keyword>
<feature type="domain" description="Mechanosensitive ion channel transmembrane helices 2/3" evidence="10">
    <location>
        <begin position="146"/>
        <end position="187"/>
    </location>
</feature>
<dbReference type="Pfam" id="PF21088">
    <property type="entry name" value="MS_channel_1st"/>
    <property type="match status" value="1"/>
</dbReference>
<dbReference type="InterPro" id="IPR010920">
    <property type="entry name" value="LSM_dom_sf"/>
</dbReference>
<evidence type="ECO:0000259" key="9">
    <source>
        <dbReference type="Pfam" id="PF21082"/>
    </source>
</evidence>
<dbReference type="PANTHER" id="PTHR43634:SF2">
    <property type="entry name" value="LOW CONDUCTANCE MECHANOSENSITIVE CHANNEL YNAI"/>
    <property type="match status" value="1"/>
</dbReference>
<keyword evidence="3" id="KW-1003">Cell membrane</keyword>
<feature type="transmembrane region" description="Helical" evidence="7">
    <location>
        <begin position="96"/>
        <end position="115"/>
    </location>
</feature>
<reference evidence="11 12" key="1">
    <citation type="submission" date="2019-06" db="EMBL/GenBank/DDBJ databases">
        <title>Genomic insights into carbon and energy metabolism of Deferribacter autotrophicus revealed new metabolic traits in the phylum Deferribacteres.</title>
        <authorList>
            <person name="Slobodkin A.I."/>
            <person name="Slobodkina G.B."/>
            <person name="Allioux M."/>
            <person name="Alain K."/>
            <person name="Jebbar M."/>
            <person name="Shadrin V."/>
            <person name="Kublanov I.V."/>
            <person name="Toshchakov S.V."/>
            <person name="Bonch-Osmolovskaya E.A."/>
        </authorList>
    </citation>
    <scope>NUCLEOTIDE SEQUENCE [LARGE SCALE GENOMIC DNA]</scope>
    <source>
        <strain evidence="11 12">SL50</strain>
    </source>
</reference>
<dbReference type="Proteomes" id="UP000322876">
    <property type="component" value="Unassembled WGS sequence"/>
</dbReference>
<evidence type="ECO:0000256" key="1">
    <source>
        <dbReference type="ARBA" id="ARBA00004651"/>
    </source>
</evidence>
<comment type="subcellular location">
    <subcellularLocation>
        <location evidence="1">Cell membrane</location>
        <topology evidence="1">Multi-pass membrane protein</topology>
    </subcellularLocation>
</comment>
<evidence type="ECO:0000256" key="7">
    <source>
        <dbReference type="SAM" id="Phobius"/>
    </source>
</evidence>
<dbReference type="InterPro" id="IPR011066">
    <property type="entry name" value="MscS_channel_C_sf"/>
</dbReference>
<dbReference type="Gene3D" id="2.30.30.60">
    <property type="match status" value="1"/>
</dbReference>
<dbReference type="InterPro" id="IPR049142">
    <property type="entry name" value="MS_channel_1st"/>
</dbReference>
<dbReference type="InterPro" id="IPR023408">
    <property type="entry name" value="MscS_beta-dom_sf"/>
</dbReference>
<comment type="caution">
    <text evidence="11">The sequence shown here is derived from an EMBL/GenBank/DDBJ whole genome shotgun (WGS) entry which is preliminary data.</text>
</comment>
<feature type="transmembrane region" description="Helical" evidence="7">
    <location>
        <begin position="136"/>
        <end position="161"/>
    </location>
</feature>